<protein>
    <submittedName>
        <fullName evidence="1">Uncharacterized protein</fullName>
    </submittedName>
</protein>
<dbReference type="AlphaFoldDB" id="A0A396ARY6"/>
<proteinExistence type="predicted"/>
<name>A0A396ARY6_PHOVU</name>
<evidence type="ECO:0000313" key="2">
    <source>
        <dbReference type="Proteomes" id="UP000261278"/>
    </source>
</evidence>
<accession>A0A396ARY6</accession>
<dbReference type="RefSeq" id="WP_016271195.1">
    <property type="nucleotide sequence ID" value="NZ_JACBPU010000008.1"/>
</dbReference>
<organism evidence="1 2">
    <name type="scientific">Phocaeicola vulgatus</name>
    <name type="common">Bacteroides vulgatus</name>
    <dbReference type="NCBI Taxonomy" id="821"/>
    <lineage>
        <taxon>Bacteria</taxon>
        <taxon>Pseudomonadati</taxon>
        <taxon>Bacteroidota</taxon>
        <taxon>Bacteroidia</taxon>
        <taxon>Bacteroidales</taxon>
        <taxon>Bacteroidaceae</taxon>
        <taxon>Phocaeicola</taxon>
    </lineage>
</organism>
<reference evidence="1 2" key="1">
    <citation type="submission" date="2018-08" db="EMBL/GenBank/DDBJ databases">
        <title>A genome reference for cultivated species of the human gut microbiota.</title>
        <authorList>
            <person name="Zou Y."/>
            <person name="Xue W."/>
            <person name="Luo G."/>
        </authorList>
    </citation>
    <scope>NUCLEOTIDE SEQUENCE [LARGE SCALE GENOMIC DNA]</scope>
    <source>
        <strain evidence="1 2">TF05-18</strain>
    </source>
</reference>
<evidence type="ECO:0000313" key="1">
    <source>
        <dbReference type="EMBL" id="RGL85315.1"/>
    </source>
</evidence>
<gene>
    <name evidence="1" type="ORF">DXC44_12295</name>
</gene>
<sequence>MTQCLVYDLTTKESETFFSLNGAKKWMRERQKQGHEAEGSKYKIYSNGDTVNCGKIQLTGNNKSFVANSKQTKSGY</sequence>
<comment type="caution">
    <text evidence="1">The sequence shown here is derived from an EMBL/GenBank/DDBJ whole genome shotgun (WGS) entry which is preliminary data.</text>
</comment>
<dbReference type="EMBL" id="QSSN01000013">
    <property type="protein sequence ID" value="RGL85315.1"/>
    <property type="molecule type" value="Genomic_DNA"/>
</dbReference>
<dbReference type="Proteomes" id="UP000261278">
    <property type="component" value="Unassembled WGS sequence"/>
</dbReference>